<dbReference type="KEGG" id="adz:ADFLV_1428"/>
<dbReference type="Pfam" id="PF08849">
    <property type="entry name" value="BrxA"/>
    <property type="match status" value="1"/>
</dbReference>
<dbReference type="Gene3D" id="1.10.3540.10">
    <property type="entry name" value="uncharacterized protein from magnetospirillum magneticum domain"/>
    <property type="match status" value="1"/>
</dbReference>
<gene>
    <name evidence="1" type="ORF">ADFLV_1428</name>
</gene>
<sequence>MNNDYIFSYTAATLMLHETDEVMKKYLEYKDWEKVKDLVVEENIMQKQSVSSRKRVFAEIKRRIESLTSQQLEYVNEANSSDIRNLIFLSILKTYRFIYEFMAEVISKKVLMFDYKILNSDYETFFESKKYAVEQLENITEATQYKLKQVLFRILEEAMIIDNTKSKNILKPHLSSEVVELILKDNPTYLKAFLYTDYEIEKMKERYL</sequence>
<keyword evidence="2" id="KW-1185">Reference proteome</keyword>
<dbReference type="InterPro" id="IPR023137">
    <property type="entry name" value="BrxA_sf"/>
</dbReference>
<name>A0AAE7BGQ4_9BACT</name>
<dbReference type="Proteomes" id="UP000503313">
    <property type="component" value="Chromosome"/>
</dbReference>
<evidence type="ECO:0000313" key="2">
    <source>
        <dbReference type="Proteomes" id="UP000503313"/>
    </source>
</evidence>
<proteinExistence type="predicted"/>
<dbReference type="EMBL" id="CP053835">
    <property type="protein sequence ID" value="QKF77454.1"/>
    <property type="molecule type" value="Genomic_DNA"/>
</dbReference>
<evidence type="ECO:0000313" key="1">
    <source>
        <dbReference type="EMBL" id="QKF77454.1"/>
    </source>
</evidence>
<dbReference type="RefSeq" id="WP_129011500.1">
    <property type="nucleotide sequence ID" value="NZ_CP053835.1"/>
</dbReference>
<organism evidence="1 2">
    <name type="scientific">Arcobacter defluvii</name>
    <dbReference type="NCBI Taxonomy" id="873191"/>
    <lineage>
        <taxon>Bacteria</taxon>
        <taxon>Pseudomonadati</taxon>
        <taxon>Campylobacterota</taxon>
        <taxon>Epsilonproteobacteria</taxon>
        <taxon>Campylobacterales</taxon>
        <taxon>Arcobacteraceae</taxon>
        <taxon>Arcobacter</taxon>
    </lineage>
</organism>
<reference evidence="1 2" key="1">
    <citation type="submission" date="2020-05" db="EMBL/GenBank/DDBJ databases">
        <title>Complete genome sequencing of Campylobacter and Arcobacter type strains.</title>
        <authorList>
            <person name="Miller W.G."/>
            <person name="Yee E."/>
        </authorList>
    </citation>
    <scope>NUCLEOTIDE SEQUENCE [LARGE SCALE GENOMIC DNA]</scope>
    <source>
        <strain evidence="1 2">LMG 25694</strain>
    </source>
</reference>
<dbReference type="InterPro" id="IPR014948">
    <property type="entry name" value="BrxA"/>
</dbReference>
<dbReference type="AlphaFoldDB" id="A0AAE7BGQ4"/>
<protein>
    <submittedName>
        <fullName evidence="1">DUF1819 domain-containing protein</fullName>
    </submittedName>
</protein>
<accession>A0AAE7BGQ4</accession>